<keyword evidence="1" id="KW-0175">Coiled coil</keyword>
<keyword evidence="2" id="KW-0472">Membrane</keyword>
<dbReference type="RefSeq" id="WP_274352222.1">
    <property type="nucleotide sequence ID" value="NZ_JAQZSM010000008.1"/>
</dbReference>
<evidence type="ECO:0000313" key="3">
    <source>
        <dbReference type="EMBL" id="MDD7971540.1"/>
    </source>
</evidence>
<protein>
    <recommendedName>
        <fullName evidence="5">Polysaccharide chain length determinant N-terminal domain-containing protein</fullName>
    </recommendedName>
</protein>
<name>A0ABT5T9Y5_9RHOB</name>
<reference evidence="3" key="1">
    <citation type="submission" date="2023-02" db="EMBL/GenBank/DDBJ databases">
        <title>Description of Roseinatronobacter alkalisoli sp. nov., an alkaliphilic bacerium isolated from soda soil.</title>
        <authorList>
            <person name="Wei W."/>
        </authorList>
    </citation>
    <scope>NUCLEOTIDE SEQUENCE</scope>
    <source>
        <strain evidence="3">HJB301</strain>
    </source>
</reference>
<gene>
    <name evidence="3" type="ORF">PUT78_10530</name>
</gene>
<proteinExistence type="predicted"/>
<comment type="caution">
    <text evidence="3">The sequence shown here is derived from an EMBL/GenBank/DDBJ whole genome shotgun (WGS) entry which is preliminary data.</text>
</comment>
<evidence type="ECO:0008006" key="5">
    <source>
        <dbReference type="Google" id="ProtNLM"/>
    </source>
</evidence>
<organism evidence="3 4">
    <name type="scientific">Roseinatronobacter alkalisoli</name>
    <dbReference type="NCBI Taxonomy" id="3028235"/>
    <lineage>
        <taxon>Bacteria</taxon>
        <taxon>Pseudomonadati</taxon>
        <taxon>Pseudomonadota</taxon>
        <taxon>Alphaproteobacteria</taxon>
        <taxon>Rhodobacterales</taxon>
        <taxon>Paracoccaceae</taxon>
        <taxon>Roseinatronobacter</taxon>
    </lineage>
</organism>
<sequence length="428" mass="47229">MGPIQSLPELMGFLRRRFDLLLVATGIGAILAAFIALQTAPVFQSHTVLSARLNTVSGEFATTAGVQNAPARLLQLVEQRLTTRENMLALADKYDLFAGLPVHERVDAMRESVTFLSHEAVTIGFARDGVLSSIIVQARADEGPKAANIANELASMIIAETGAGREARARETLSFLHERHNQTEENLREVAAEMRAFSALHPDAMPFSVELRRAELLQLTTAIQSTESDIVVLESELAAQNSQGSTQRRLALLRDQLVTRQAELARLQSRRDELEPFFTRVAQIERDMAMIEQREERLQDSLREIADQIVDAETNLRLETGQQIAAFEILEPATAAEYPISRSRKMTMLMGVFGAAVLAVVAAFGYELLRPALRSAGQVERETGMRPVLVLPELVLPAQRRRLLTARFAGLALFMLTLAAVLSPLIQT</sequence>
<dbReference type="PANTHER" id="PTHR32309:SF31">
    <property type="entry name" value="CAPSULAR EXOPOLYSACCHARIDE FAMILY"/>
    <property type="match status" value="1"/>
</dbReference>
<dbReference type="EMBL" id="JAQZSM010000008">
    <property type="protein sequence ID" value="MDD7971540.1"/>
    <property type="molecule type" value="Genomic_DNA"/>
</dbReference>
<evidence type="ECO:0000256" key="1">
    <source>
        <dbReference type="SAM" id="Coils"/>
    </source>
</evidence>
<evidence type="ECO:0000256" key="2">
    <source>
        <dbReference type="SAM" id="Phobius"/>
    </source>
</evidence>
<dbReference type="PANTHER" id="PTHR32309">
    <property type="entry name" value="TYROSINE-PROTEIN KINASE"/>
    <property type="match status" value="1"/>
</dbReference>
<feature type="transmembrane region" description="Helical" evidence="2">
    <location>
        <begin position="408"/>
        <end position="426"/>
    </location>
</feature>
<keyword evidence="2" id="KW-1133">Transmembrane helix</keyword>
<dbReference type="InterPro" id="IPR050445">
    <property type="entry name" value="Bact_polysacc_biosynth/exp"/>
</dbReference>
<feature type="coiled-coil region" evidence="1">
    <location>
        <begin position="223"/>
        <end position="315"/>
    </location>
</feature>
<keyword evidence="4" id="KW-1185">Reference proteome</keyword>
<feature type="transmembrane region" description="Helical" evidence="2">
    <location>
        <begin position="348"/>
        <end position="369"/>
    </location>
</feature>
<accession>A0ABT5T9Y5</accession>
<dbReference type="Proteomes" id="UP001431784">
    <property type="component" value="Unassembled WGS sequence"/>
</dbReference>
<keyword evidence="2" id="KW-0812">Transmembrane</keyword>
<feature type="transmembrane region" description="Helical" evidence="2">
    <location>
        <begin position="20"/>
        <end position="37"/>
    </location>
</feature>
<evidence type="ECO:0000313" key="4">
    <source>
        <dbReference type="Proteomes" id="UP001431784"/>
    </source>
</evidence>